<name>A0A914PCW7_9BILA</name>
<dbReference type="Proteomes" id="UP000887578">
    <property type="component" value="Unplaced"/>
</dbReference>
<accession>A0A914PCW7</accession>
<dbReference type="WBParaSite" id="PDA_v2.g15994.t1">
    <property type="protein sequence ID" value="PDA_v2.g15994.t1"/>
    <property type="gene ID" value="PDA_v2.g15994"/>
</dbReference>
<evidence type="ECO:0000313" key="2">
    <source>
        <dbReference type="Proteomes" id="UP000887578"/>
    </source>
</evidence>
<keyword evidence="2" id="KW-1185">Reference proteome</keyword>
<evidence type="ECO:0000256" key="1">
    <source>
        <dbReference type="SAM" id="SignalP"/>
    </source>
</evidence>
<keyword evidence="1" id="KW-0732">Signal</keyword>
<sequence length="141" mass="15567">MKLFSKTFLFCFFVLLSLEFLDSILAAKFRRIGNASNDSVIFYGDFQKQHIRSSDAMLLSDGNEHGTEVGEDVILSKTGPINLTLTHEILVFEVCKSCMGTSTVCYEASRGLEVSNAVGDCRGSSSCEFKVNGEDQRIFLA</sequence>
<reference evidence="3" key="1">
    <citation type="submission" date="2022-11" db="UniProtKB">
        <authorList>
            <consortium name="WormBaseParasite"/>
        </authorList>
    </citation>
    <scope>IDENTIFICATION</scope>
</reference>
<proteinExistence type="predicted"/>
<organism evidence="2 3">
    <name type="scientific">Panagrolaimus davidi</name>
    <dbReference type="NCBI Taxonomy" id="227884"/>
    <lineage>
        <taxon>Eukaryota</taxon>
        <taxon>Metazoa</taxon>
        <taxon>Ecdysozoa</taxon>
        <taxon>Nematoda</taxon>
        <taxon>Chromadorea</taxon>
        <taxon>Rhabditida</taxon>
        <taxon>Tylenchina</taxon>
        <taxon>Panagrolaimomorpha</taxon>
        <taxon>Panagrolaimoidea</taxon>
        <taxon>Panagrolaimidae</taxon>
        <taxon>Panagrolaimus</taxon>
    </lineage>
</organism>
<dbReference type="AlphaFoldDB" id="A0A914PCW7"/>
<protein>
    <submittedName>
        <fullName evidence="3">Uncharacterized protein</fullName>
    </submittedName>
</protein>
<feature type="chain" id="PRO_5037064805" evidence="1">
    <location>
        <begin position="27"/>
        <end position="141"/>
    </location>
</feature>
<evidence type="ECO:0000313" key="3">
    <source>
        <dbReference type="WBParaSite" id="PDA_v2.g15994.t1"/>
    </source>
</evidence>
<feature type="signal peptide" evidence="1">
    <location>
        <begin position="1"/>
        <end position="26"/>
    </location>
</feature>